<evidence type="ECO:0000313" key="3">
    <source>
        <dbReference type="Proteomes" id="UP000799777"/>
    </source>
</evidence>
<dbReference type="AlphaFoldDB" id="A0A9P4LMG7"/>
<feature type="signal peptide" evidence="1">
    <location>
        <begin position="1"/>
        <end position="17"/>
    </location>
</feature>
<dbReference type="Proteomes" id="UP000799777">
    <property type="component" value="Unassembled WGS sequence"/>
</dbReference>
<evidence type="ECO:0000313" key="2">
    <source>
        <dbReference type="EMBL" id="KAF2030888.1"/>
    </source>
</evidence>
<protein>
    <recommendedName>
        <fullName evidence="4">BYS1 domain protein</fullName>
    </recommendedName>
</protein>
<comment type="caution">
    <text evidence="2">The sequence shown here is derived from an EMBL/GenBank/DDBJ whole genome shotgun (WGS) entry which is preliminary data.</text>
</comment>
<dbReference type="PANTHER" id="PTHR36195:SF4">
    <property type="entry name" value="DOMAIN PROTEIN, PUTATIVE (AFU_ORTHOLOGUE AFUA_5G01990)-RELATED"/>
    <property type="match status" value="1"/>
</dbReference>
<gene>
    <name evidence="2" type="ORF">EK21DRAFT_64558</name>
</gene>
<accession>A0A9P4LMG7</accession>
<dbReference type="InterPro" id="IPR006771">
    <property type="entry name" value="CetA-like"/>
</dbReference>
<keyword evidence="1" id="KW-0732">Signal</keyword>
<reference evidence="2" key="1">
    <citation type="journal article" date="2020" name="Stud. Mycol.">
        <title>101 Dothideomycetes genomes: a test case for predicting lifestyles and emergence of pathogens.</title>
        <authorList>
            <person name="Haridas S."/>
            <person name="Albert R."/>
            <person name="Binder M."/>
            <person name="Bloem J."/>
            <person name="Labutti K."/>
            <person name="Salamov A."/>
            <person name="Andreopoulos B."/>
            <person name="Baker S."/>
            <person name="Barry K."/>
            <person name="Bills G."/>
            <person name="Bluhm B."/>
            <person name="Cannon C."/>
            <person name="Castanera R."/>
            <person name="Culley D."/>
            <person name="Daum C."/>
            <person name="Ezra D."/>
            <person name="Gonzalez J."/>
            <person name="Henrissat B."/>
            <person name="Kuo A."/>
            <person name="Liang C."/>
            <person name="Lipzen A."/>
            <person name="Lutzoni F."/>
            <person name="Magnuson J."/>
            <person name="Mondo S."/>
            <person name="Nolan M."/>
            <person name="Ohm R."/>
            <person name="Pangilinan J."/>
            <person name="Park H.-J."/>
            <person name="Ramirez L."/>
            <person name="Alfaro M."/>
            <person name="Sun H."/>
            <person name="Tritt A."/>
            <person name="Yoshinaga Y."/>
            <person name="Zwiers L.-H."/>
            <person name="Turgeon B."/>
            <person name="Goodwin S."/>
            <person name="Spatafora J."/>
            <person name="Crous P."/>
            <person name="Grigoriev I."/>
        </authorList>
    </citation>
    <scope>NUCLEOTIDE SEQUENCE</scope>
    <source>
        <strain evidence="2">CBS 110217</strain>
    </source>
</reference>
<dbReference type="PANTHER" id="PTHR36195">
    <property type="entry name" value="DOMAIN PROTEIN, PUTATIVE (AFU_ORTHOLOGUE AFUA_5G01990)-RELATED-RELATED"/>
    <property type="match status" value="1"/>
</dbReference>
<evidence type="ECO:0000256" key="1">
    <source>
        <dbReference type="SAM" id="SignalP"/>
    </source>
</evidence>
<dbReference type="Pfam" id="PF04681">
    <property type="entry name" value="Bys1"/>
    <property type="match status" value="1"/>
</dbReference>
<organism evidence="2 3">
    <name type="scientific">Setomelanomma holmii</name>
    <dbReference type="NCBI Taxonomy" id="210430"/>
    <lineage>
        <taxon>Eukaryota</taxon>
        <taxon>Fungi</taxon>
        <taxon>Dikarya</taxon>
        <taxon>Ascomycota</taxon>
        <taxon>Pezizomycotina</taxon>
        <taxon>Dothideomycetes</taxon>
        <taxon>Pleosporomycetidae</taxon>
        <taxon>Pleosporales</taxon>
        <taxon>Pleosporineae</taxon>
        <taxon>Phaeosphaeriaceae</taxon>
        <taxon>Setomelanomma</taxon>
    </lineage>
</organism>
<evidence type="ECO:0008006" key="4">
    <source>
        <dbReference type="Google" id="ProtNLM"/>
    </source>
</evidence>
<proteinExistence type="predicted"/>
<feature type="chain" id="PRO_5040400403" description="BYS1 domain protein" evidence="1">
    <location>
        <begin position="18"/>
        <end position="203"/>
    </location>
</feature>
<keyword evidence="3" id="KW-1185">Reference proteome</keyword>
<sequence>MLFRFIASFAALQYATANPTPNKYDKRNPVGRAIVTNQCDASLYLWSVGSGIGAQQTIGKDQSYSETFHRDPFSGGIALKITAVPDGIFQPNVSQTNFAYNYDESTNTIWYDMSDVFGDGFVGRRMTVKPTDPNCQSIEWFYGRPGAGSQVKNCQAGTDLELTFCTGHCLPSWSPCGNNAPGDYRACCTHCIGSHHCVATPDV</sequence>
<dbReference type="OrthoDB" id="3682664at2759"/>
<name>A0A9P4LMG7_9PLEO</name>
<dbReference type="EMBL" id="ML978186">
    <property type="protein sequence ID" value="KAF2030888.1"/>
    <property type="molecule type" value="Genomic_DNA"/>
</dbReference>